<dbReference type="SUPFAM" id="SSF82199">
    <property type="entry name" value="SET domain"/>
    <property type="match status" value="1"/>
</dbReference>
<dbReference type="OrthoDB" id="341421at2759"/>
<feature type="region of interest" description="Disordered" evidence="1">
    <location>
        <begin position="450"/>
        <end position="470"/>
    </location>
</feature>
<evidence type="ECO:0000256" key="1">
    <source>
        <dbReference type="SAM" id="MobiDB-lite"/>
    </source>
</evidence>
<dbReference type="AlphaFoldDB" id="A0A1B7TFP2"/>
<dbReference type="PROSITE" id="PS50280">
    <property type="entry name" value="SET"/>
    <property type="match status" value="1"/>
</dbReference>
<dbReference type="GO" id="GO:0016279">
    <property type="term" value="F:protein-lysine N-methyltransferase activity"/>
    <property type="evidence" value="ECO:0007669"/>
    <property type="project" value="TreeGrafter"/>
</dbReference>
<dbReference type="GO" id="GO:0005634">
    <property type="term" value="C:nucleus"/>
    <property type="evidence" value="ECO:0007669"/>
    <property type="project" value="TreeGrafter"/>
</dbReference>
<dbReference type="InterPro" id="IPR050600">
    <property type="entry name" value="SETD3_SETD6_MTase"/>
</dbReference>
<name>A0A1B7TFP2_9ASCO</name>
<evidence type="ECO:0000313" key="3">
    <source>
        <dbReference type="EMBL" id="OBA27579.1"/>
    </source>
</evidence>
<dbReference type="PANTHER" id="PTHR13271:SF34">
    <property type="entry name" value="N-LYSINE METHYLTRANSFERASE SETD6"/>
    <property type="match status" value="1"/>
</dbReference>
<dbReference type="InterPro" id="IPR046341">
    <property type="entry name" value="SET_dom_sf"/>
</dbReference>
<sequence>MSTFLSNEEANDNFLKWCDNKGIDFNGNELIIKETESKNRHIVTNKFIPEATVLFKVPYKALINPLNSPIVKKNDNSTEHVGNTKFKVTETSENNEESSDEDDEEEENNSTDQWKKLVVVIFQELAKGEKSNWYPYLQILPHSENHKFDNLYYWTEEELEMLSPSKCVNRLGLDKIKQMYNEIQEDFEIKEMTFKRFLQISSIIMSYSFDVNVKSMVPVADLLNASVNNNAILQVDDENEEFISMVATKDIQKDEEIYNIYGDHPNGELLRMYGYVEEGNFNEFAELELEKLANIDAKYQDIIDMIDDVYDLEDPLIMESYDVYLQGGIMSELLVLCEILTTYRSENTEDELKSLIRTAFKRVIKKNQISTETKKIINTLVNDRINEYKANKNNNNEFSKTGYSKKYMASVVVKSELECLEKCIDLLEKEYEIIDDKEEELKIKEKEKLDKKRKRLEKRQERKNNKKSKH</sequence>
<evidence type="ECO:0000259" key="2">
    <source>
        <dbReference type="PROSITE" id="PS50280"/>
    </source>
</evidence>
<dbReference type="Pfam" id="PF00856">
    <property type="entry name" value="SET"/>
    <property type="match status" value="1"/>
</dbReference>
<protein>
    <submittedName>
        <fullName evidence="3">SET domain-containing protein</fullName>
    </submittedName>
</protein>
<feature type="domain" description="SET" evidence="2">
    <location>
        <begin position="28"/>
        <end position="262"/>
    </location>
</feature>
<evidence type="ECO:0000313" key="4">
    <source>
        <dbReference type="Proteomes" id="UP000092321"/>
    </source>
</evidence>
<feature type="region of interest" description="Disordered" evidence="1">
    <location>
        <begin position="72"/>
        <end position="111"/>
    </location>
</feature>
<organism evidence="3 4">
    <name type="scientific">Hanseniaspora valbyensis NRRL Y-1626</name>
    <dbReference type="NCBI Taxonomy" id="766949"/>
    <lineage>
        <taxon>Eukaryota</taxon>
        <taxon>Fungi</taxon>
        <taxon>Dikarya</taxon>
        <taxon>Ascomycota</taxon>
        <taxon>Saccharomycotina</taxon>
        <taxon>Saccharomycetes</taxon>
        <taxon>Saccharomycodales</taxon>
        <taxon>Saccharomycodaceae</taxon>
        <taxon>Hanseniaspora</taxon>
    </lineage>
</organism>
<accession>A0A1B7TFP2</accession>
<feature type="compositionally biased region" description="Acidic residues" evidence="1">
    <location>
        <begin position="93"/>
        <end position="109"/>
    </location>
</feature>
<reference evidence="4" key="1">
    <citation type="journal article" date="2016" name="Proc. Natl. Acad. Sci. U.S.A.">
        <title>Comparative genomics of biotechnologically important yeasts.</title>
        <authorList>
            <person name="Riley R."/>
            <person name="Haridas S."/>
            <person name="Wolfe K.H."/>
            <person name="Lopes M.R."/>
            <person name="Hittinger C.T."/>
            <person name="Goeker M."/>
            <person name="Salamov A.A."/>
            <person name="Wisecaver J.H."/>
            <person name="Long T.M."/>
            <person name="Calvey C.H."/>
            <person name="Aerts A.L."/>
            <person name="Barry K.W."/>
            <person name="Choi C."/>
            <person name="Clum A."/>
            <person name="Coughlan A.Y."/>
            <person name="Deshpande S."/>
            <person name="Douglass A.P."/>
            <person name="Hanson S.J."/>
            <person name="Klenk H.-P."/>
            <person name="LaButti K.M."/>
            <person name="Lapidus A."/>
            <person name="Lindquist E.A."/>
            <person name="Lipzen A.M."/>
            <person name="Meier-Kolthoff J.P."/>
            <person name="Ohm R.A."/>
            <person name="Otillar R.P."/>
            <person name="Pangilinan J.L."/>
            <person name="Peng Y."/>
            <person name="Rokas A."/>
            <person name="Rosa C.A."/>
            <person name="Scheuner C."/>
            <person name="Sibirny A.A."/>
            <person name="Slot J.C."/>
            <person name="Stielow J.B."/>
            <person name="Sun H."/>
            <person name="Kurtzman C.P."/>
            <person name="Blackwell M."/>
            <person name="Grigoriev I.V."/>
            <person name="Jeffries T.W."/>
        </authorList>
    </citation>
    <scope>NUCLEOTIDE SEQUENCE [LARGE SCALE GENOMIC DNA]</scope>
    <source>
        <strain evidence="4">NRRL Y-1626</strain>
    </source>
</reference>
<dbReference type="Gene3D" id="3.90.1410.10">
    <property type="entry name" value="set domain protein methyltransferase, domain 1"/>
    <property type="match status" value="1"/>
</dbReference>
<dbReference type="EMBL" id="LXPE01000008">
    <property type="protein sequence ID" value="OBA27579.1"/>
    <property type="molecule type" value="Genomic_DNA"/>
</dbReference>
<dbReference type="Proteomes" id="UP000092321">
    <property type="component" value="Unassembled WGS sequence"/>
</dbReference>
<keyword evidence="4" id="KW-1185">Reference proteome</keyword>
<dbReference type="InterPro" id="IPR001214">
    <property type="entry name" value="SET_dom"/>
</dbReference>
<comment type="caution">
    <text evidence="3">The sequence shown here is derived from an EMBL/GenBank/DDBJ whole genome shotgun (WGS) entry which is preliminary data.</text>
</comment>
<dbReference type="PANTHER" id="PTHR13271">
    <property type="entry name" value="UNCHARACTERIZED PUTATIVE METHYLTRANSFERASE"/>
    <property type="match status" value="1"/>
</dbReference>
<gene>
    <name evidence="3" type="ORF">HANVADRAFT_52301</name>
</gene>
<proteinExistence type="predicted"/>